<dbReference type="EMBL" id="JBBPFD010000019">
    <property type="protein sequence ID" value="KAK7885896.1"/>
    <property type="molecule type" value="Genomic_DNA"/>
</dbReference>
<dbReference type="GO" id="GO:0005634">
    <property type="term" value="C:nucleus"/>
    <property type="evidence" value="ECO:0007669"/>
    <property type="project" value="UniProtKB-SubCell"/>
</dbReference>
<evidence type="ECO:0000256" key="21">
    <source>
        <dbReference type="ARBA" id="ARBA00045669"/>
    </source>
</evidence>
<evidence type="ECO:0000256" key="17">
    <source>
        <dbReference type="ARBA" id="ARBA00022990"/>
    </source>
</evidence>
<comment type="caution">
    <text evidence="25">The sequence shown here is derived from an EMBL/GenBank/DDBJ whole genome shotgun (WGS) entry which is preliminary data.</text>
</comment>
<proteinExistence type="inferred from homology"/>
<comment type="function">
    <text evidence="21">Deubiquitinase with endodeubiquitinase activity that specifically interacts with and cleaves 'Lys-63'-linked long polyubiquitin chains. Shows only weak activity against 'Lys-11' and 'Lys-48'-linked chains. Plays an important role in genome stability pathways, functioning to prevent spontaneous DNA damage and also promote cellular survival in response to exogenous DNA damage. Modulates the ubiquitination status of replication protein A (RPA) complex proteins in response to replication stress.</text>
</comment>
<evidence type="ECO:0000256" key="16">
    <source>
        <dbReference type="ARBA" id="ARBA00022939"/>
    </source>
</evidence>
<dbReference type="FunFam" id="3.40.50.300:FF:000433">
    <property type="entry name" value="Estrogen sulfotransferase"/>
    <property type="match status" value="1"/>
</dbReference>
<keyword evidence="18" id="KW-0539">Nucleus</keyword>
<evidence type="ECO:0000256" key="10">
    <source>
        <dbReference type="ARBA" id="ARBA00022679"/>
    </source>
</evidence>
<dbReference type="Gene3D" id="3.90.70.130">
    <property type="match status" value="1"/>
</dbReference>
<dbReference type="GO" id="GO:0008146">
    <property type="term" value="F:sulfotransferase activity"/>
    <property type="evidence" value="ECO:0007669"/>
    <property type="project" value="InterPro"/>
</dbReference>
<evidence type="ECO:0000256" key="7">
    <source>
        <dbReference type="ARBA" id="ARBA00012759"/>
    </source>
</evidence>
<sequence>MTISLKTADRAAVLSRVLLCLQRRVQLQEHVELHLDSAAQGESQFQCPMCSVVCSDSFTLQEHVELHLDPGVSGNMSPGSDLKLARRLQEEEEQRRKEEEARIEKEQFKKLQKQFGLDGGGGYRKQMEQKLEKAVARGLMNPAEFHCRRAQMMETLASGQDDGKTRTQGVVKALSEFYESEAKDVAHVWLCADTDHFCSSDGDRGWGCGYRNFQMLLSSLLRLDQYSDVLTDMAVPSIPRVQALIEKAWAEGLDPHGASHFRNKLQGTRAWIGATEIYSLLTSLRVRARVVDFHQPTGPADTHPRLFEWIKHYFSHNGSSRLSPRINRTDRPPLYLQHQGHSRSVVGLEQRRSGALCLLILDPGISPQTSGESSGRTRLLRSETDPQVPSGLKHKQYQLVAAEGVLSQQDKQTSILKSKTFRAERIPFTETMPVGRSPNLLLHRGFVMIQGTHLPQEVDQIQDLDLRDSDVFVATYPKSGTIWLQHILLLLQSKGDVDLMSNKDKLSNGDLVPWIEVNGQIQEFATAESPRFRVTHLPFHLMPTALSRKKGKVIYVARNPKDILVSFYYFHKLATMLETPRSFDDFFEKFIKGEVMGGRWFEHIKSWFSHKDDINMLFITYEEMILDLTSVIKRIADFVDTELTQDQLQNVVKHSTFKNMRKIPQANYEQVPGDLLDHHEGTFMRKGTIGDWKNHFTVAQSEKFDEIFKQEMKDFPVSFIWDIRDVL</sequence>
<comment type="catalytic activity">
    <reaction evidence="1">
        <text>Thiol-dependent hydrolysis of ester, thioester, amide, peptide and isopeptide bonds formed by the C-terminal Gly of ubiquitin (a 76-residue protein attached to proteins as an intracellular targeting signal).</text>
        <dbReference type="EC" id="3.4.19.12"/>
    </reaction>
</comment>
<dbReference type="Pfam" id="PF00685">
    <property type="entry name" value="Sulfotransfer_1"/>
    <property type="match status" value="1"/>
</dbReference>
<evidence type="ECO:0000313" key="25">
    <source>
        <dbReference type="EMBL" id="KAK7885896.1"/>
    </source>
</evidence>
<dbReference type="PROSITE" id="PS00028">
    <property type="entry name" value="ZINC_FINGER_C2H2_1"/>
    <property type="match status" value="1"/>
</dbReference>
<keyword evidence="16" id="KW-0128">Catecholamine metabolism</keyword>
<dbReference type="InterPro" id="IPR027417">
    <property type="entry name" value="P-loop_NTPase"/>
</dbReference>
<keyword evidence="26" id="KW-1185">Reference proteome</keyword>
<evidence type="ECO:0000256" key="19">
    <source>
        <dbReference type="ARBA" id="ARBA00029662"/>
    </source>
</evidence>
<name>A0AAW0N572_9GOBI</name>
<evidence type="ECO:0000256" key="5">
    <source>
        <dbReference type="ARBA" id="ARBA00010469"/>
    </source>
</evidence>
<evidence type="ECO:0000256" key="14">
    <source>
        <dbReference type="ARBA" id="ARBA00022801"/>
    </source>
</evidence>
<comment type="similarity">
    <text evidence="5">Belongs to the peptidase C78 family. ZUFSP subfamily.</text>
</comment>
<evidence type="ECO:0000256" key="13">
    <source>
        <dbReference type="ARBA" id="ARBA00022771"/>
    </source>
</evidence>
<feature type="coiled-coil region" evidence="22">
    <location>
        <begin position="81"/>
        <end position="114"/>
    </location>
</feature>
<dbReference type="Pfam" id="PF07910">
    <property type="entry name" value="Peptidase_C78"/>
    <property type="match status" value="1"/>
</dbReference>
<evidence type="ECO:0000256" key="4">
    <source>
        <dbReference type="ARBA" id="ARBA00005771"/>
    </source>
</evidence>
<comment type="similarity">
    <text evidence="4">Belongs to the sulfotransferase 1 family.</text>
</comment>
<evidence type="ECO:0000256" key="8">
    <source>
        <dbReference type="ARBA" id="ARBA00021993"/>
    </source>
</evidence>
<keyword evidence="11" id="KW-0479">Metal-binding</keyword>
<evidence type="ECO:0000256" key="12">
    <source>
        <dbReference type="ARBA" id="ARBA00022737"/>
    </source>
</evidence>
<keyword evidence="9" id="KW-0963">Cytoplasm</keyword>
<dbReference type="GO" id="GO:0008270">
    <property type="term" value="F:zinc ion binding"/>
    <property type="evidence" value="ECO:0007669"/>
    <property type="project" value="UniProtKB-KW"/>
</dbReference>
<dbReference type="Proteomes" id="UP001460270">
    <property type="component" value="Unassembled WGS sequence"/>
</dbReference>
<dbReference type="FunFam" id="3.90.70.130:FF:000002">
    <property type="entry name" value="Zinc finger containing ubiquitin peptidase 1"/>
    <property type="match status" value="1"/>
</dbReference>
<evidence type="ECO:0000313" key="26">
    <source>
        <dbReference type="Proteomes" id="UP001460270"/>
    </source>
</evidence>
<dbReference type="InterPro" id="IPR000863">
    <property type="entry name" value="Sulfotransferase_dom"/>
</dbReference>
<evidence type="ECO:0000256" key="11">
    <source>
        <dbReference type="ARBA" id="ARBA00022723"/>
    </source>
</evidence>
<keyword evidence="10" id="KW-0808">Transferase</keyword>
<keyword evidence="14" id="KW-0378">Hydrolase</keyword>
<dbReference type="AlphaFoldDB" id="A0AAW0N572"/>
<evidence type="ECO:0000256" key="15">
    <source>
        <dbReference type="ARBA" id="ARBA00022833"/>
    </source>
</evidence>
<feature type="domain" description="C2H2-type" evidence="24">
    <location>
        <begin position="47"/>
        <end position="67"/>
    </location>
</feature>
<evidence type="ECO:0000256" key="22">
    <source>
        <dbReference type="SAM" id="Coils"/>
    </source>
</evidence>
<dbReference type="GO" id="GO:0006805">
    <property type="term" value="P:xenobiotic metabolic process"/>
    <property type="evidence" value="ECO:0007669"/>
    <property type="project" value="UniProtKB-ARBA"/>
</dbReference>
<dbReference type="GO" id="GO:0005737">
    <property type="term" value="C:cytoplasm"/>
    <property type="evidence" value="ECO:0007669"/>
    <property type="project" value="UniProtKB-SubCell"/>
</dbReference>
<dbReference type="EC" id="3.4.19.12" evidence="7"/>
<evidence type="ECO:0000256" key="3">
    <source>
        <dbReference type="ARBA" id="ARBA00004496"/>
    </source>
</evidence>
<keyword evidence="12" id="KW-0677">Repeat</keyword>
<dbReference type="GO" id="GO:0006584">
    <property type="term" value="P:catecholamine metabolic process"/>
    <property type="evidence" value="ECO:0007669"/>
    <property type="project" value="UniProtKB-KW"/>
</dbReference>
<keyword evidence="17" id="KW-0007">Acetylation</keyword>
<keyword evidence="22" id="KW-0175">Coiled coil</keyword>
<comment type="subunit">
    <text evidence="6">Interacts with RPA1 and RPA2.</text>
</comment>
<evidence type="ECO:0000256" key="9">
    <source>
        <dbReference type="ARBA" id="ARBA00022490"/>
    </source>
</evidence>
<protein>
    <recommendedName>
        <fullName evidence="8">Zinc finger-containing ubiquitin peptidase 1</fullName>
        <ecNumber evidence="7">3.4.19.12</ecNumber>
    </recommendedName>
    <alternativeName>
        <fullName evidence="20">Lys-63-specific deubiquitinase ZUFSP</fullName>
    </alternativeName>
    <alternativeName>
        <fullName evidence="19">Zinc finger with UFM1-specific peptidase domain protein</fullName>
    </alternativeName>
</protein>
<dbReference type="GO" id="GO:0004843">
    <property type="term" value="F:cysteine-type deubiquitinase activity"/>
    <property type="evidence" value="ECO:0007669"/>
    <property type="project" value="UniProtKB-EC"/>
</dbReference>
<dbReference type="SUPFAM" id="SSF52540">
    <property type="entry name" value="P-loop containing nucleoside triphosphate hydrolases"/>
    <property type="match status" value="1"/>
</dbReference>
<evidence type="ECO:0000256" key="2">
    <source>
        <dbReference type="ARBA" id="ARBA00004123"/>
    </source>
</evidence>
<evidence type="ECO:0000256" key="1">
    <source>
        <dbReference type="ARBA" id="ARBA00000707"/>
    </source>
</evidence>
<evidence type="ECO:0000256" key="6">
    <source>
        <dbReference type="ARBA" id="ARBA00011274"/>
    </source>
</evidence>
<dbReference type="PANTHER" id="PTHR11783">
    <property type="entry name" value="SULFOTRANSFERASE SULT"/>
    <property type="match status" value="1"/>
</dbReference>
<reference evidence="26" key="1">
    <citation type="submission" date="2024-04" db="EMBL/GenBank/DDBJ databases">
        <title>Salinicola lusitanus LLJ914,a marine bacterium isolated from the Okinawa Trough.</title>
        <authorList>
            <person name="Li J."/>
        </authorList>
    </citation>
    <scope>NUCLEOTIDE SEQUENCE [LARGE SCALE GENOMIC DNA]</scope>
</reference>
<organism evidence="25 26">
    <name type="scientific">Mugilogobius chulae</name>
    <name type="common">yellowstripe goby</name>
    <dbReference type="NCBI Taxonomy" id="88201"/>
    <lineage>
        <taxon>Eukaryota</taxon>
        <taxon>Metazoa</taxon>
        <taxon>Chordata</taxon>
        <taxon>Craniata</taxon>
        <taxon>Vertebrata</taxon>
        <taxon>Euteleostomi</taxon>
        <taxon>Actinopterygii</taxon>
        <taxon>Neopterygii</taxon>
        <taxon>Teleostei</taxon>
        <taxon>Neoteleostei</taxon>
        <taxon>Acanthomorphata</taxon>
        <taxon>Gobiaria</taxon>
        <taxon>Gobiiformes</taxon>
        <taxon>Gobioidei</taxon>
        <taxon>Gobiidae</taxon>
        <taxon>Gobionellinae</taxon>
        <taxon>Mugilogobius</taxon>
    </lineage>
</organism>
<evidence type="ECO:0000256" key="20">
    <source>
        <dbReference type="ARBA" id="ARBA00031481"/>
    </source>
</evidence>
<dbReference type="InterPro" id="IPR012462">
    <property type="entry name" value="UFSP1/2_DUB_cat"/>
</dbReference>
<accession>A0AAW0N572</accession>
<evidence type="ECO:0000259" key="24">
    <source>
        <dbReference type="PROSITE" id="PS00028"/>
    </source>
</evidence>
<keyword evidence="15" id="KW-0862">Zinc</keyword>
<dbReference type="InterPro" id="IPR013087">
    <property type="entry name" value="Znf_C2H2_type"/>
</dbReference>
<keyword evidence="13" id="KW-0863">Zinc-finger</keyword>
<evidence type="ECO:0000256" key="18">
    <source>
        <dbReference type="ARBA" id="ARBA00023242"/>
    </source>
</evidence>
<comment type="subcellular location">
    <subcellularLocation>
        <location evidence="3">Cytoplasm</location>
    </subcellularLocation>
    <subcellularLocation>
        <location evidence="2">Nucleus</location>
    </subcellularLocation>
</comment>
<feature type="region of interest" description="Disordered" evidence="23">
    <location>
        <begin position="368"/>
        <end position="391"/>
    </location>
</feature>
<evidence type="ECO:0000256" key="23">
    <source>
        <dbReference type="SAM" id="MobiDB-lite"/>
    </source>
</evidence>
<gene>
    <name evidence="25" type="ORF">WMY93_025517</name>
</gene>
<dbReference type="Gene3D" id="3.40.50.300">
    <property type="entry name" value="P-loop containing nucleotide triphosphate hydrolases"/>
    <property type="match status" value="1"/>
</dbReference>